<dbReference type="AlphaFoldDB" id="A0A2M6VZY7"/>
<dbReference type="GO" id="GO:0051082">
    <property type="term" value="F:unfolded protein binding"/>
    <property type="evidence" value="ECO:0007669"/>
    <property type="project" value="TreeGrafter"/>
</dbReference>
<gene>
    <name evidence="3 7" type="primary">grpE</name>
    <name evidence="7" type="ORF">COU33_05265</name>
</gene>
<accession>A0A2M6VZY7</accession>
<feature type="region of interest" description="Disordered" evidence="6">
    <location>
        <begin position="48"/>
        <end position="68"/>
    </location>
</feature>
<keyword evidence="2 3" id="KW-0143">Chaperone</keyword>
<dbReference type="InterPro" id="IPR000740">
    <property type="entry name" value="GrpE"/>
</dbReference>
<dbReference type="Pfam" id="PF01025">
    <property type="entry name" value="GrpE"/>
    <property type="match status" value="1"/>
</dbReference>
<dbReference type="SUPFAM" id="SSF58014">
    <property type="entry name" value="Coiled-coil domain of nucleotide exchange factor GrpE"/>
    <property type="match status" value="1"/>
</dbReference>
<dbReference type="PANTHER" id="PTHR21237:SF23">
    <property type="entry name" value="GRPE PROTEIN HOMOLOG, MITOCHONDRIAL"/>
    <property type="match status" value="1"/>
</dbReference>
<dbReference type="SUPFAM" id="SSF51064">
    <property type="entry name" value="Head domain of nucleotide exchange factor GrpE"/>
    <property type="match status" value="1"/>
</dbReference>
<evidence type="ECO:0000256" key="5">
    <source>
        <dbReference type="RuleBase" id="RU004478"/>
    </source>
</evidence>
<dbReference type="Proteomes" id="UP000229362">
    <property type="component" value="Unassembled WGS sequence"/>
</dbReference>
<comment type="caution">
    <text evidence="7">The sequence shown here is derived from an EMBL/GenBank/DDBJ whole genome shotgun (WGS) entry which is preliminary data.</text>
</comment>
<dbReference type="PRINTS" id="PR00773">
    <property type="entry name" value="GRPEPROTEIN"/>
</dbReference>
<dbReference type="PANTHER" id="PTHR21237">
    <property type="entry name" value="GRPE PROTEIN"/>
    <property type="match status" value="1"/>
</dbReference>
<evidence type="ECO:0000256" key="3">
    <source>
        <dbReference type="HAMAP-Rule" id="MF_01151"/>
    </source>
</evidence>
<keyword evidence="3" id="KW-0963">Cytoplasm</keyword>
<sequence length="220" mass="25397">MCHCGHAIGKWRDDSLHWSTSDELCRNNFIYASFETYFISMSNKKKSTQKGQKEVPEEVVVDTTSDTQEPPQELVTEVNIDYKDKWIRAHADYQNLQKEISDQRGQWVKMSKMQILEEFIPVYENFKKAFAHEVEGEHTSWENWKKGIEYIKKQFGDILTQHGVEEIQTVGVLFNPAEHEALSEEVSDEHEEGAIIRELSGGYKVGNKVLIAAKVVVCKK</sequence>
<evidence type="ECO:0000256" key="1">
    <source>
        <dbReference type="ARBA" id="ARBA00009054"/>
    </source>
</evidence>
<name>A0A2M6VZY7_9BACT</name>
<reference evidence="8" key="1">
    <citation type="submission" date="2017-09" db="EMBL/GenBank/DDBJ databases">
        <title>Depth-based differentiation of microbial function through sediment-hosted aquifers and enrichment of novel symbionts in the deep terrestrial subsurface.</title>
        <authorList>
            <person name="Probst A.J."/>
            <person name="Ladd B."/>
            <person name="Jarett J.K."/>
            <person name="Geller-Mcgrath D.E."/>
            <person name="Sieber C.M.K."/>
            <person name="Emerson J.B."/>
            <person name="Anantharaman K."/>
            <person name="Thomas B.C."/>
            <person name="Malmstrom R."/>
            <person name="Stieglmeier M."/>
            <person name="Klingl A."/>
            <person name="Woyke T."/>
            <person name="Ryan C.M."/>
            <person name="Banfield J.F."/>
        </authorList>
    </citation>
    <scope>NUCLEOTIDE SEQUENCE [LARGE SCALE GENOMIC DNA]</scope>
</reference>
<dbReference type="GO" id="GO:0005737">
    <property type="term" value="C:cytoplasm"/>
    <property type="evidence" value="ECO:0007669"/>
    <property type="project" value="UniProtKB-SubCell"/>
</dbReference>
<comment type="subcellular location">
    <subcellularLocation>
        <location evidence="3">Cytoplasm</location>
    </subcellularLocation>
</comment>
<dbReference type="GO" id="GO:0006457">
    <property type="term" value="P:protein folding"/>
    <property type="evidence" value="ECO:0007669"/>
    <property type="project" value="InterPro"/>
</dbReference>
<dbReference type="GO" id="GO:0000774">
    <property type="term" value="F:adenyl-nucleotide exchange factor activity"/>
    <property type="evidence" value="ECO:0007669"/>
    <property type="project" value="InterPro"/>
</dbReference>
<dbReference type="InterPro" id="IPR009012">
    <property type="entry name" value="GrpE_head"/>
</dbReference>
<dbReference type="EMBL" id="PFBZ01000224">
    <property type="protein sequence ID" value="PIT86065.1"/>
    <property type="molecule type" value="Genomic_DNA"/>
</dbReference>
<comment type="similarity">
    <text evidence="1 3 5">Belongs to the GrpE family.</text>
</comment>
<dbReference type="Gene3D" id="2.30.22.10">
    <property type="entry name" value="Head domain of nucleotide exchange factor GrpE"/>
    <property type="match status" value="1"/>
</dbReference>
<evidence type="ECO:0000256" key="2">
    <source>
        <dbReference type="ARBA" id="ARBA00023186"/>
    </source>
</evidence>
<comment type="function">
    <text evidence="3 4">Participates actively in the response to hyperosmotic and heat shock by preventing the aggregation of stress-denatured proteins, in association with DnaK and GrpE. It is the nucleotide exchange factor for DnaK and may function as a thermosensor. Unfolded proteins bind initially to DnaJ; upon interaction with the DnaJ-bound protein, DnaK hydrolyzes its bound ATP, resulting in the formation of a stable complex. GrpE releases ADP from DnaK; ATP binding to DnaK triggers the release of the substrate protein, thus completing the reaction cycle. Several rounds of ATP-dependent interactions between DnaJ, DnaK and GrpE are required for fully efficient folding.</text>
</comment>
<evidence type="ECO:0000256" key="4">
    <source>
        <dbReference type="RuleBase" id="RU000639"/>
    </source>
</evidence>
<evidence type="ECO:0000256" key="6">
    <source>
        <dbReference type="SAM" id="MobiDB-lite"/>
    </source>
</evidence>
<organism evidence="7 8">
    <name type="scientific">Candidatus Magasanikbacteria bacterium CG10_big_fil_rev_8_21_14_0_10_43_6</name>
    <dbReference type="NCBI Taxonomy" id="1974650"/>
    <lineage>
        <taxon>Bacteria</taxon>
        <taxon>Candidatus Magasanikiibacteriota</taxon>
    </lineage>
</organism>
<proteinExistence type="inferred from homology"/>
<dbReference type="InterPro" id="IPR013805">
    <property type="entry name" value="GrpE_CC"/>
</dbReference>
<evidence type="ECO:0000313" key="8">
    <source>
        <dbReference type="Proteomes" id="UP000229362"/>
    </source>
</evidence>
<evidence type="ECO:0000313" key="7">
    <source>
        <dbReference type="EMBL" id="PIT86065.1"/>
    </source>
</evidence>
<keyword evidence="3 4" id="KW-0346">Stress response</keyword>
<dbReference type="Gene3D" id="3.90.20.20">
    <property type="match status" value="1"/>
</dbReference>
<comment type="subunit">
    <text evidence="3">Homodimer.</text>
</comment>
<dbReference type="PROSITE" id="PS01071">
    <property type="entry name" value="GRPE"/>
    <property type="match status" value="1"/>
</dbReference>
<dbReference type="GO" id="GO:0051087">
    <property type="term" value="F:protein-folding chaperone binding"/>
    <property type="evidence" value="ECO:0007669"/>
    <property type="project" value="InterPro"/>
</dbReference>
<protein>
    <recommendedName>
        <fullName evidence="3 4">Protein GrpE</fullName>
    </recommendedName>
    <alternativeName>
        <fullName evidence="3">HSP-70 cofactor</fullName>
    </alternativeName>
</protein>
<dbReference type="HAMAP" id="MF_01151">
    <property type="entry name" value="GrpE"/>
    <property type="match status" value="1"/>
</dbReference>
<dbReference type="CDD" id="cd00446">
    <property type="entry name" value="GrpE"/>
    <property type="match status" value="1"/>
</dbReference>
<dbReference type="GO" id="GO:0042803">
    <property type="term" value="F:protein homodimerization activity"/>
    <property type="evidence" value="ECO:0007669"/>
    <property type="project" value="InterPro"/>
</dbReference>